<organism evidence="1">
    <name type="scientific">freshwater metagenome</name>
    <dbReference type="NCBI Taxonomy" id="449393"/>
    <lineage>
        <taxon>unclassified sequences</taxon>
        <taxon>metagenomes</taxon>
        <taxon>ecological metagenomes</taxon>
    </lineage>
</organism>
<sequence length="337" mass="36945">MLPAGGVVPERLEWTDGDRLTLADAFFGSPFAAGLDGRDNRDLLDSVLWFGIDYGPGDPLRWSPVNVEILLSDWFPRKILAEPDFLSQLPGLLRAFIRFSHSERGIRPSLTAQTLAAVDLWEPAFQRTIRSSRLQGRAALIAGMLEPADDDDLDYEEVMLEGLDEAVGGRAQLLALTDAPLPNEAFEWTGVAEDIRPVIGEILEACDRVAEEILDVEHRTAMRRFLSRAAVGDPAIFRRKASPQRGAAAVTWVIARANDTVGGYWSGLTVQDLLAPLGVSGSVSQRAEPLLRANGVNPHRLYGSMKLGAADLLTSRKRASIIQQRDRYLGDYGEGTI</sequence>
<name>A0A6J7L622_9ZZZZ</name>
<proteinExistence type="predicted"/>
<dbReference type="AlphaFoldDB" id="A0A6J7L622"/>
<evidence type="ECO:0000313" key="1">
    <source>
        <dbReference type="EMBL" id="CAB4963477.1"/>
    </source>
</evidence>
<reference evidence="1" key="1">
    <citation type="submission" date="2020-05" db="EMBL/GenBank/DDBJ databases">
        <authorList>
            <person name="Chiriac C."/>
            <person name="Salcher M."/>
            <person name="Ghai R."/>
            <person name="Kavagutti S V."/>
        </authorList>
    </citation>
    <scope>NUCLEOTIDE SEQUENCE</scope>
</reference>
<protein>
    <submittedName>
        <fullName evidence="1">Unannotated protein</fullName>
    </submittedName>
</protein>
<dbReference type="EMBL" id="CAFBNF010000339">
    <property type="protein sequence ID" value="CAB4963477.1"/>
    <property type="molecule type" value="Genomic_DNA"/>
</dbReference>
<accession>A0A6J7L622</accession>
<gene>
    <name evidence="1" type="ORF">UFOPK3773_02159</name>
</gene>